<accession>A0A3N0YLH9</accession>
<dbReference type="Pfam" id="PF03732">
    <property type="entry name" value="Retrotrans_gag"/>
    <property type="match status" value="1"/>
</dbReference>
<feature type="coiled-coil region" evidence="1">
    <location>
        <begin position="255"/>
        <end position="289"/>
    </location>
</feature>
<evidence type="ECO:0000313" key="5">
    <source>
        <dbReference type="Proteomes" id="UP000281406"/>
    </source>
</evidence>
<keyword evidence="1" id="KW-0175">Coiled coil</keyword>
<reference evidence="4 5" key="1">
    <citation type="submission" date="2018-10" db="EMBL/GenBank/DDBJ databases">
        <title>Genome assembly for a Yunnan-Guizhou Plateau 3E fish, Anabarilius grahami (Regan), and its evolutionary and genetic applications.</title>
        <authorList>
            <person name="Jiang W."/>
        </authorList>
    </citation>
    <scope>NUCLEOTIDE SEQUENCE [LARGE SCALE GENOMIC DNA]</scope>
    <source>
        <strain evidence="4">AG-KIZ</strain>
        <tissue evidence="4">Muscle</tissue>
    </source>
</reference>
<feature type="domain" description="Retrotransposon gag" evidence="3">
    <location>
        <begin position="43"/>
        <end position="132"/>
    </location>
</feature>
<dbReference type="Proteomes" id="UP000281406">
    <property type="component" value="Unassembled WGS sequence"/>
</dbReference>
<dbReference type="PANTHER" id="PTHR15503:SF22">
    <property type="entry name" value="TRANSPOSON TY3-I GAG POLYPROTEIN"/>
    <property type="match status" value="1"/>
</dbReference>
<gene>
    <name evidence="4" type="ORF">DPX16_20679</name>
</gene>
<proteinExistence type="predicted"/>
<feature type="compositionally biased region" description="Polar residues" evidence="2">
    <location>
        <begin position="309"/>
        <end position="333"/>
    </location>
</feature>
<sequence length="474" mass="53310">MRTHENSRESSGRDRTQQKSEEAGYLLNSAKRTGQVCQAKVAFIISQLDGKALRWAEPLWSQKIPLFSLCQAHFKEVFGKPAWDSSIGERLCKLKQGSMSVTDYALQFRTLAAASGWNEQALITTYCHGLDPSVRLHLAAYEDNIGLEKFIQLSIRFATCMQLCLEEHQGQSLFPSILRQPESVSPPEPANEPMQIANSRLSSAERQRRLTQNLCIYFNALLDSGSAGNFISGALCRQLQFKTTATPKIYQIHSLRVAEVQLRVAEVQLRVAEVQLRVAEVQLRVAEVQLRVAEVDHHDVGVHGPQERSLMSQTRQAPQSPNHSALPHQSSNQTHLTRITLISTSTTKDTHSHCPVSLTMASVLQSSDPLLREQDSTNLQELGENIPQCQLGKLRFVINQARLAPFKLLGQSFKDFNLASQPSSDLLRELEPYNNDQKYSGMELLFAGLMSPYCKLQILRYLSEDMHNTSYVYN</sequence>
<dbReference type="OrthoDB" id="9827795at2759"/>
<name>A0A3N0YLH9_ANAGA</name>
<organism evidence="4 5">
    <name type="scientific">Anabarilius grahami</name>
    <name type="common">Kanglang fish</name>
    <name type="synonym">Barilius grahami</name>
    <dbReference type="NCBI Taxonomy" id="495550"/>
    <lineage>
        <taxon>Eukaryota</taxon>
        <taxon>Metazoa</taxon>
        <taxon>Chordata</taxon>
        <taxon>Craniata</taxon>
        <taxon>Vertebrata</taxon>
        <taxon>Euteleostomi</taxon>
        <taxon>Actinopterygii</taxon>
        <taxon>Neopterygii</taxon>
        <taxon>Teleostei</taxon>
        <taxon>Ostariophysi</taxon>
        <taxon>Cypriniformes</taxon>
        <taxon>Xenocyprididae</taxon>
        <taxon>Xenocypridinae</taxon>
        <taxon>Xenocypridinae incertae sedis</taxon>
        <taxon>Anabarilius</taxon>
    </lineage>
</organism>
<evidence type="ECO:0000256" key="2">
    <source>
        <dbReference type="SAM" id="MobiDB-lite"/>
    </source>
</evidence>
<dbReference type="EMBL" id="RJVU01036174">
    <property type="protein sequence ID" value="ROL47027.1"/>
    <property type="molecule type" value="Genomic_DNA"/>
</dbReference>
<dbReference type="PANTHER" id="PTHR15503">
    <property type="entry name" value="LDOC1 RELATED"/>
    <property type="match status" value="1"/>
</dbReference>
<keyword evidence="5" id="KW-1185">Reference proteome</keyword>
<feature type="region of interest" description="Disordered" evidence="2">
    <location>
        <begin position="302"/>
        <end position="334"/>
    </location>
</feature>
<feature type="region of interest" description="Disordered" evidence="2">
    <location>
        <begin position="1"/>
        <end position="20"/>
    </location>
</feature>
<evidence type="ECO:0000256" key="1">
    <source>
        <dbReference type="SAM" id="Coils"/>
    </source>
</evidence>
<dbReference type="AlphaFoldDB" id="A0A3N0YLH9"/>
<dbReference type="InterPro" id="IPR005162">
    <property type="entry name" value="Retrotrans_gag_dom"/>
</dbReference>
<evidence type="ECO:0000259" key="3">
    <source>
        <dbReference type="Pfam" id="PF03732"/>
    </source>
</evidence>
<protein>
    <submittedName>
        <fullName evidence="4">Retrotransposon-derived protein PEG10</fullName>
    </submittedName>
</protein>
<dbReference type="InterPro" id="IPR032567">
    <property type="entry name" value="RTL1-rel"/>
</dbReference>
<comment type="caution">
    <text evidence="4">The sequence shown here is derived from an EMBL/GenBank/DDBJ whole genome shotgun (WGS) entry which is preliminary data.</text>
</comment>
<evidence type="ECO:0000313" key="4">
    <source>
        <dbReference type="EMBL" id="ROL47027.1"/>
    </source>
</evidence>